<dbReference type="RefSeq" id="WP_149075510.1">
    <property type="nucleotide sequence ID" value="NZ_CP043329.1"/>
</dbReference>
<dbReference type="InterPro" id="IPR027417">
    <property type="entry name" value="P-loop_NTPase"/>
</dbReference>
<evidence type="ECO:0000313" key="1">
    <source>
        <dbReference type="EMBL" id="QEK52818.1"/>
    </source>
</evidence>
<organism evidence="1 2">
    <name type="scientific">Pedobacter aquae</name>
    <dbReference type="NCBI Taxonomy" id="2605747"/>
    <lineage>
        <taxon>Bacteria</taxon>
        <taxon>Pseudomonadati</taxon>
        <taxon>Bacteroidota</taxon>
        <taxon>Sphingobacteriia</taxon>
        <taxon>Sphingobacteriales</taxon>
        <taxon>Sphingobacteriaceae</taxon>
        <taxon>Pedobacter</taxon>
    </lineage>
</organism>
<keyword evidence="2" id="KW-1185">Reference proteome</keyword>
<name>A0A5C0VJB0_9SPHI</name>
<protein>
    <submittedName>
        <fullName evidence="1">AAA family ATPase</fullName>
    </submittedName>
</protein>
<evidence type="ECO:0000313" key="2">
    <source>
        <dbReference type="Proteomes" id="UP000323653"/>
    </source>
</evidence>
<dbReference type="EMBL" id="CP043329">
    <property type="protein sequence ID" value="QEK52818.1"/>
    <property type="molecule type" value="Genomic_DNA"/>
</dbReference>
<dbReference type="KEGG" id="pej:FYC62_14960"/>
<sequence>MEIRKAERKRAKIKMALQGSAGSGKTFSALLIAHGISTDWSKIVVIDLENNSADLYSHFGHYNVLPLEQPYSPEKCIQALELCEQAGMEVIIIDGLTPCWEYLLDLHANMSGNSFTNWSKITPRQNALVNKILSIQSHVISTIRVKQDYVLNNKDGKIVPEKVGLKAIQRDGLDYEFTIVLDIDNKHHAVASKDRTTLFMGKPEFTISRKTGEDILKWCNEGIDDTSNILELIKNANSIEVLKDIYFSYPDYQNSLSKAFASRKEALNKLEPFNQKT</sequence>
<dbReference type="SUPFAM" id="SSF52540">
    <property type="entry name" value="P-loop containing nucleoside triphosphate hydrolases"/>
    <property type="match status" value="1"/>
</dbReference>
<dbReference type="AlphaFoldDB" id="A0A5C0VJB0"/>
<reference evidence="1 2" key="1">
    <citation type="submission" date="2019-08" db="EMBL/GenBank/DDBJ databases">
        <title>Pedobacter sp. nov., isolated from Han river, South Korea.</title>
        <authorList>
            <person name="Lee D.-H."/>
            <person name="Kim Y.-S."/>
            <person name="Hwang E.-M."/>
            <person name="Le Tran T.C."/>
            <person name="Cha C.-J."/>
        </authorList>
    </citation>
    <scope>NUCLEOTIDE SEQUENCE [LARGE SCALE GENOMIC DNA]</scope>
    <source>
        <strain evidence="1 2">CJ43</strain>
    </source>
</reference>
<proteinExistence type="predicted"/>
<accession>A0A5C0VJB0</accession>
<gene>
    <name evidence="1" type="ORF">FYC62_14960</name>
</gene>
<dbReference type="Pfam" id="PF13479">
    <property type="entry name" value="AAA_24"/>
    <property type="match status" value="1"/>
</dbReference>
<dbReference type="Proteomes" id="UP000323653">
    <property type="component" value="Chromosome"/>
</dbReference>